<keyword evidence="6" id="KW-0175">Coiled coil</keyword>
<evidence type="ECO:0000256" key="2">
    <source>
        <dbReference type="ARBA" id="ARBA00022670"/>
    </source>
</evidence>
<comment type="similarity">
    <text evidence="1">Belongs to the peptidase C40 family.</text>
</comment>
<dbReference type="GO" id="GO:0006508">
    <property type="term" value="P:proteolysis"/>
    <property type="evidence" value="ECO:0007669"/>
    <property type="project" value="UniProtKB-KW"/>
</dbReference>
<dbReference type="Gene3D" id="6.10.250.3150">
    <property type="match status" value="1"/>
</dbReference>
<feature type="signal peptide" evidence="8">
    <location>
        <begin position="1"/>
        <end position="25"/>
    </location>
</feature>
<feature type="domain" description="NlpC/P60" evidence="9">
    <location>
        <begin position="312"/>
        <end position="426"/>
    </location>
</feature>
<protein>
    <submittedName>
        <fullName evidence="10">Gamma-DL-glutamyl hydrolase</fullName>
        <ecNumber evidence="10">3.4.19.-</ecNumber>
    </submittedName>
</protein>
<gene>
    <name evidence="10" type="primary">pgdS</name>
    <name evidence="10" type="ORF">ERS852580_01176</name>
</gene>
<evidence type="ECO:0000256" key="1">
    <source>
        <dbReference type="ARBA" id="ARBA00007074"/>
    </source>
</evidence>
<dbReference type="InterPro" id="IPR051202">
    <property type="entry name" value="Peptidase_C40"/>
</dbReference>
<dbReference type="EC" id="3.4.19.-" evidence="10"/>
<evidence type="ECO:0000259" key="9">
    <source>
        <dbReference type="PROSITE" id="PS51935"/>
    </source>
</evidence>
<dbReference type="InterPro" id="IPR000064">
    <property type="entry name" value="NLP_P60_dom"/>
</dbReference>
<sequence>MNQKWTRAICTVLTSALVFTGPAVEGTTFSGYINSGLEKVYAKTQKQKDAEKKKSQAEQDLKDKKNEINGLKDQQQITADDIKNKSAKLDEILAAQKKLQTDITSKQAEIEQNQKDLAAAQEKQQEQYDAMKKRIQFMYENSAEDNIWTAIIESNGITDMLNRIEYVSDVYDSDRALMDSYQAAVEQVKEIGTKLDKDMNELTAMQDDYEKQQADVEAAIVALENQKEQYASQIAQAQQQADNYQNIITAQGKIIQEQEAAAAAAAAAQAAAARANSSSSSSSYDGGGAGKGGSIAGDYAAGGGKNPGASTGVSGSSVVSYAMQFVGHPYVWGGNSLTNGVDCSGFVHEVYAHFGISTPRYSQAFKSVGQAVSFDNIQPGDVVVYPGHVAIYAGGGVIVEAQSTKAGITANRSVQCHTILAIRRLV</sequence>
<dbReference type="RefSeq" id="WP_055163525.1">
    <property type="nucleotide sequence ID" value="NZ_CYXM01000004.1"/>
</dbReference>
<evidence type="ECO:0000256" key="8">
    <source>
        <dbReference type="SAM" id="SignalP"/>
    </source>
</evidence>
<organism evidence="10 11">
    <name type="scientific">Agathobacter rectalis</name>
    <dbReference type="NCBI Taxonomy" id="39491"/>
    <lineage>
        <taxon>Bacteria</taxon>
        <taxon>Bacillati</taxon>
        <taxon>Bacillota</taxon>
        <taxon>Clostridia</taxon>
        <taxon>Lachnospirales</taxon>
        <taxon>Lachnospiraceae</taxon>
        <taxon>Agathobacter</taxon>
    </lineage>
</organism>
<evidence type="ECO:0000256" key="5">
    <source>
        <dbReference type="ARBA" id="ARBA00022807"/>
    </source>
</evidence>
<dbReference type="Proteomes" id="UP000095673">
    <property type="component" value="Unassembled WGS sequence"/>
</dbReference>
<feature type="chain" id="PRO_5008011717" evidence="8">
    <location>
        <begin position="26"/>
        <end position="426"/>
    </location>
</feature>
<feature type="coiled-coil region" evidence="6">
    <location>
        <begin position="195"/>
        <end position="247"/>
    </location>
</feature>
<dbReference type="AlphaFoldDB" id="A0A173SQ00"/>
<keyword evidence="4 10" id="KW-0378">Hydrolase</keyword>
<proteinExistence type="inferred from homology"/>
<dbReference type="PANTHER" id="PTHR47053:SF1">
    <property type="entry name" value="MUREIN DD-ENDOPEPTIDASE MEPH-RELATED"/>
    <property type="match status" value="1"/>
</dbReference>
<accession>A0A173SQ00</accession>
<keyword evidence="3 8" id="KW-0732">Signal</keyword>
<dbReference type="PANTHER" id="PTHR47053">
    <property type="entry name" value="MUREIN DD-ENDOPEPTIDASE MEPH-RELATED"/>
    <property type="match status" value="1"/>
</dbReference>
<evidence type="ECO:0000313" key="11">
    <source>
        <dbReference type="Proteomes" id="UP000095673"/>
    </source>
</evidence>
<dbReference type="PROSITE" id="PS51935">
    <property type="entry name" value="NLPC_P60"/>
    <property type="match status" value="1"/>
</dbReference>
<evidence type="ECO:0000256" key="3">
    <source>
        <dbReference type="ARBA" id="ARBA00022729"/>
    </source>
</evidence>
<dbReference type="OrthoDB" id="9808890at2"/>
<evidence type="ECO:0000313" key="10">
    <source>
        <dbReference type="EMBL" id="CUM92310.1"/>
    </source>
</evidence>
<dbReference type="Gene3D" id="3.90.1720.10">
    <property type="entry name" value="endopeptidase domain like (from Nostoc punctiforme)"/>
    <property type="match status" value="1"/>
</dbReference>
<keyword evidence="2" id="KW-0645">Protease</keyword>
<feature type="coiled-coil region" evidence="6">
    <location>
        <begin position="103"/>
        <end position="141"/>
    </location>
</feature>
<evidence type="ECO:0000256" key="4">
    <source>
        <dbReference type="ARBA" id="ARBA00022801"/>
    </source>
</evidence>
<dbReference type="InterPro" id="IPR057309">
    <property type="entry name" value="PcsB_CC"/>
</dbReference>
<evidence type="ECO:0000256" key="7">
    <source>
        <dbReference type="SAM" id="MobiDB-lite"/>
    </source>
</evidence>
<feature type="region of interest" description="Disordered" evidence="7">
    <location>
        <begin position="46"/>
        <end position="66"/>
    </location>
</feature>
<keyword evidence="5" id="KW-0788">Thiol protease</keyword>
<name>A0A173SQ00_9FIRM</name>
<dbReference type="SUPFAM" id="SSF54001">
    <property type="entry name" value="Cysteine proteinases"/>
    <property type="match status" value="1"/>
</dbReference>
<dbReference type="EMBL" id="CYXM01000004">
    <property type="protein sequence ID" value="CUM92310.1"/>
    <property type="molecule type" value="Genomic_DNA"/>
</dbReference>
<dbReference type="Pfam" id="PF24568">
    <property type="entry name" value="CC_PcsB"/>
    <property type="match status" value="1"/>
</dbReference>
<dbReference type="Pfam" id="PF00877">
    <property type="entry name" value="NLPC_P60"/>
    <property type="match status" value="1"/>
</dbReference>
<dbReference type="InterPro" id="IPR038765">
    <property type="entry name" value="Papain-like_cys_pep_sf"/>
</dbReference>
<evidence type="ECO:0000256" key="6">
    <source>
        <dbReference type="SAM" id="Coils"/>
    </source>
</evidence>
<reference evidence="10 11" key="1">
    <citation type="submission" date="2015-09" db="EMBL/GenBank/DDBJ databases">
        <authorList>
            <consortium name="Pathogen Informatics"/>
        </authorList>
    </citation>
    <scope>NUCLEOTIDE SEQUENCE [LARGE SCALE GENOMIC DNA]</scope>
    <source>
        <strain evidence="10 11">2789STDY5834968</strain>
    </source>
</reference>
<dbReference type="GO" id="GO:0008234">
    <property type="term" value="F:cysteine-type peptidase activity"/>
    <property type="evidence" value="ECO:0007669"/>
    <property type="project" value="UniProtKB-KW"/>
</dbReference>